<dbReference type="GeneID" id="77802619"/>
<feature type="region of interest" description="Disordered" evidence="1">
    <location>
        <begin position="1"/>
        <end position="21"/>
    </location>
</feature>
<sequence>MSANQPPDLEESAGTGLLGNAEDGDLAASDFLKGTKKIVEILQTSKSIHFRPDQQILAALRERMALDHLNEALVKFLIILERRNLASPKWLENLLKKKEGVVITFNYLARRFPGLRDNIDIPNAYLITDFKKAVQESPFTAELQGLFKREFTFINHFPSNHFGLYEWHWLERLRLKYQVSALDLRFDKVAAKFERLTSPYFLQNHVGNSPYDQDVKYLLSLLAKQIGDISNMVRFLGRYHIHWGWWADVEVKIPDSSWSTKDAEQFRELDGLIMLLSDQIKSVYFQYGQSTQKIISFWLLDNSIAMVYLSDINKSAQPAKYELVAETIFHYRKYPLLPYFKPMINNIVEGLRATQNREARVRLDELKLIFLKPEELYTLT</sequence>
<name>A0ABY7CXY0_9BASI</name>
<gene>
    <name evidence="2" type="ORF">PtA15_12A144</name>
</gene>
<dbReference type="EMBL" id="CP110432">
    <property type="protein sequence ID" value="WAQ90158.1"/>
    <property type="molecule type" value="Genomic_DNA"/>
</dbReference>
<organism evidence="2 3">
    <name type="scientific">Puccinia triticina</name>
    <dbReference type="NCBI Taxonomy" id="208348"/>
    <lineage>
        <taxon>Eukaryota</taxon>
        <taxon>Fungi</taxon>
        <taxon>Dikarya</taxon>
        <taxon>Basidiomycota</taxon>
        <taxon>Pucciniomycotina</taxon>
        <taxon>Pucciniomycetes</taxon>
        <taxon>Pucciniales</taxon>
        <taxon>Pucciniaceae</taxon>
        <taxon>Puccinia</taxon>
    </lineage>
</organism>
<proteinExistence type="predicted"/>
<evidence type="ECO:0000313" key="2">
    <source>
        <dbReference type="EMBL" id="WAQ90158.1"/>
    </source>
</evidence>
<dbReference type="Proteomes" id="UP001164743">
    <property type="component" value="Chromosome 12A"/>
</dbReference>
<dbReference type="RefSeq" id="XP_053025713.1">
    <property type="nucleotide sequence ID" value="XM_053161724.1"/>
</dbReference>
<evidence type="ECO:0000256" key="1">
    <source>
        <dbReference type="SAM" id="MobiDB-lite"/>
    </source>
</evidence>
<reference evidence="2" key="1">
    <citation type="submission" date="2022-10" db="EMBL/GenBank/DDBJ databases">
        <title>Puccinia triticina Genome sequencing and assembly.</title>
        <authorList>
            <person name="Li C."/>
        </authorList>
    </citation>
    <scope>NUCLEOTIDE SEQUENCE</scope>
    <source>
        <strain evidence="2">Pt15</strain>
    </source>
</reference>
<protein>
    <submittedName>
        <fullName evidence="2">Uncharacterized protein</fullName>
    </submittedName>
</protein>
<keyword evidence="3" id="KW-1185">Reference proteome</keyword>
<evidence type="ECO:0000313" key="3">
    <source>
        <dbReference type="Proteomes" id="UP001164743"/>
    </source>
</evidence>
<accession>A0ABY7CXY0</accession>